<dbReference type="SMART" id="SM00220">
    <property type="entry name" value="S_TKc"/>
    <property type="match status" value="1"/>
</dbReference>
<evidence type="ECO:0000313" key="26">
    <source>
        <dbReference type="Ensembl" id="ENSOMYP00000070942.1"/>
    </source>
</evidence>
<evidence type="ECO:0000256" key="11">
    <source>
        <dbReference type="ARBA" id="ARBA00022741"/>
    </source>
</evidence>
<evidence type="ECO:0000256" key="14">
    <source>
        <dbReference type="ARBA" id="ARBA00023136"/>
    </source>
</evidence>
<feature type="binding site" evidence="21">
    <location>
        <position position="82"/>
    </location>
    <ligand>
        <name>ATP</name>
        <dbReference type="ChEBI" id="CHEBI:30616"/>
    </ligand>
</feature>
<dbReference type="Gene3D" id="3.30.200.20">
    <property type="entry name" value="Phosphorylase Kinase, domain 1"/>
    <property type="match status" value="1"/>
</dbReference>
<sequence length="751" mass="83967">MSTKTPLPTVNEKETESHTSHSNGRQEVTARSVRSGVRTRNSGADEQPHVGNYRLLKTIGKGNFAKVKLARHILTGREVAIKIIDKTQLNPNSLQKLFREVRIMKILNHPNIVKLFEVIETERTLYLVMEYASGGEVFDYLVAHGRMKEKEARAKFRQIVSAVQYCHQKHIVHRDLKAENLLLDADMNIKIADFGFSNEFTMGNKLDTFCGSPPYAAPELFQGKKYDGPEVDVWSLGVILYTLVSGSLPFDGQNLKELRERVLRGKYRIPFYMSTDCENLLKRFLVLNPAKRGTLEVREDSENQIMKDRWINAGSEDDELKPFVEPEQDIADQKRIDVMVGMGFSPEEIQESLAKMKYDEITATYLLLGRKSSELEPSVSTSSSNLSLAKPRPTSELNGQSPSHLKVQRSVSSNQKQRRYSDQVGQNVPPGSGHPKRSQTSTAENNIKEEGGRSVPGGRCVPPPSPLLGNANNPNKADIPNGRKGVPTVPNNNTGSDGMTRRNTYVCSDRNAMDCLSVIPNGKENSVAVSPGQRNPVASTHSITNATTPDRLRFPRGTASRSTFHSGQLKERRTATYNGPPASPTLSQDTAPLSQTRSRGSSNLFSKLTSKLTRRNISFGFTKRVSTEFERNGRFESSSRHVPGDQKGESKDSEPRSLRFTWSMRTTSSMEPCDIMREIRKVLEANNCDYEQQECFLLLCVHGDAENLVQWVMEVCKLPRLSLNGVRFKRISGSSIAFKNIASKVANELKL</sequence>
<feature type="region of interest" description="Disordered" evidence="22">
    <location>
        <begin position="372"/>
        <end position="502"/>
    </location>
</feature>
<keyword evidence="7" id="KW-0963">Cytoplasm</keyword>
<dbReference type="Pfam" id="PF02149">
    <property type="entry name" value="KA1"/>
    <property type="match status" value="1"/>
</dbReference>
<dbReference type="InterPro" id="IPR015940">
    <property type="entry name" value="UBA"/>
</dbReference>
<protein>
    <recommendedName>
        <fullName evidence="20">MAP/microtubule affinity-regulating kinase 3</fullName>
        <ecNumber evidence="5">2.7.11.1</ecNumber>
    </recommendedName>
</protein>
<dbReference type="Gene3D" id="1.10.510.10">
    <property type="entry name" value="Transferase(Phosphotransferase) domain 1"/>
    <property type="match status" value="1"/>
</dbReference>
<dbReference type="InterPro" id="IPR028375">
    <property type="entry name" value="KA1/Ssp2_C"/>
</dbReference>
<evidence type="ECO:0000256" key="10">
    <source>
        <dbReference type="ARBA" id="ARBA00022679"/>
    </source>
</evidence>
<dbReference type="AlphaFoldDB" id="A0A8C7SUB5"/>
<comment type="subcellular location">
    <subcellularLocation>
        <location evidence="1">Cell membrane</location>
    </subcellularLocation>
    <subcellularLocation>
        <location evidence="2">Cell projection</location>
        <location evidence="2">Dendrite</location>
    </subcellularLocation>
    <subcellularLocation>
        <location evidence="3">Cytoplasm</location>
    </subcellularLocation>
</comment>
<dbReference type="GO" id="GO:0030425">
    <property type="term" value="C:dendrite"/>
    <property type="evidence" value="ECO:0007669"/>
    <property type="project" value="UniProtKB-SubCell"/>
</dbReference>
<dbReference type="PROSITE" id="PS50011">
    <property type="entry name" value="PROTEIN_KINASE_DOM"/>
    <property type="match status" value="1"/>
</dbReference>
<evidence type="ECO:0000256" key="1">
    <source>
        <dbReference type="ARBA" id="ARBA00004236"/>
    </source>
</evidence>
<evidence type="ECO:0000256" key="2">
    <source>
        <dbReference type="ARBA" id="ARBA00004279"/>
    </source>
</evidence>
<evidence type="ECO:0000256" key="6">
    <source>
        <dbReference type="ARBA" id="ARBA00022475"/>
    </source>
</evidence>
<organism evidence="26 27">
    <name type="scientific">Oncorhynchus mykiss</name>
    <name type="common">Rainbow trout</name>
    <name type="synonym">Salmo gairdneri</name>
    <dbReference type="NCBI Taxonomy" id="8022"/>
    <lineage>
        <taxon>Eukaryota</taxon>
        <taxon>Metazoa</taxon>
        <taxon>Chordata</taxon>
        <taxon>Craniata</taxon>
        <taxon>Vertebrata</taxon>
        <taxon>Euteleostomi</taxon>
        <taxon>Actinopterygii</taxon>
        <taxon>Neopterygii</taxon>
        <taxon>Teleostei</taxon>
        <taxon>Protacanthopterygii</taxon>
        <taxon>Salmoniformes</taxon>
        <taxon>Salmonidae</taxon>
        <taxon>Salmoninae</taxon>
        <taxon>Oncorhynchus</taxon>
    </lineage>
</organism>
<comment type="subunit">
    <text evidence="19">Interacts with MAPT/TAU. Interacts with DLG5 (via coiled-coil domain). Interacts with STK3/MST2 and STK4/MST1 in the presence of DLG5. Interacts with YWHAB, YWHAG, YWHAQ and YWHAZ. Interacts with PKP2 (via N-terminus). Interacts with CDC25C. Interacts with KSR1.</text>
</comment>
<dbReference type="FunFam" id="3.30.200.20:FF:000003">
    <property type="entry name" value="Non-specific serine/threonine protein kinase"/>
    <property type="match status" value="1"/>
</dbReference>
<dbReference type="Gene3D" id="3.30.310.80">
    <property type="entry name" value="Kinase associated domain 1, KA1"/>
    <property type="match status" value="1"/>
</dbReference>
<dbReference type="Pfam" id="PF00627">
    <property type="entry name" value="UBA"/>
    <property type="match status" value="1"/>
</dbReference>
<dbReference type="GeneTree" id="ENSGT00940000154862"/>
<dbReference type="InterPro" id="IPR001772">
    <property type="entry name" value="KA1_dom"/>
</dbReference>
<dbReference type="PROSITE" id="PS00107">
    <property type="entry name" value="PROTEIN_KINASE_ATP"/>
    <property type="match status" value="1"/>
</dbReference>
<evidence type="ECO:0000256" key="18">
    <source>
        <dbReference type="ARBA" id="ARBA00054424"/>
    </source>
</evidence>
<dbReference type="GO" id="GO:0050321">
    <property type="term" value="F:tau-protein kinase activity"/>
    <property type="evidence" value="ECO:0007669"/>
    <property type="project" value="TreeGrafter"/>
</dbReference>
<proteinExistence type="inferred from homology"/>
<dbReference type="SUPFAM" id="SSF103243">
    <property type="entry name" value="KA1-like"/>
    <property type="match status" value="1"/>
</dbReference>
<evidence type="ECO:0000256" key="20">
    <source>
        <dbReference type="ARBA" id="ARBA00071529"/>
    </source>
</evidence>
<dbReference type="Ensembl" id="ENSOMYT00000077239.2">
    <property type="protein sequence ID" value="ENSOMYP00000070942.1"/>
    <property type="gene ID" value="ENSOMYG00000032737.2"/>
</dbReference>
<keyword evidence="27" id="KW-1185">Reference proteome</keyword>
<dbReference type="EC" id="2.7.11.1" evidence="5"/>
<dbReference type="InterPro" id="IPR000719">
    <property type="entry name" value="Prot_kinase_dom"/>
</dbReference>
<keyword evidence="6" id="KW-1003">Cell membrane</keyword>
<dbReference type="CDD" id="cd12196">
    <property type="entry name" value="MARK1-3_C"/>
    <property type="match status" value="1"/>
</dbReference>
<dbReference type="InterPro" id="IPR017441">
    <property type="entry name" value="Protein_kinase_ATP_BS"/>
</dbReference>
<feature type="compositionally biased region" description="Polar residues" evidence="22">
    <location>
        <begin position="395"/>
        <end position="415"/>
    </location>
</feature>
<evidence type="ECO:0000256" key="12">
    <source>
        <dbReference type="ARBA" id="ARBA00022777"/>
    </source>
</evidence>
<feature type="compositionally biased region" description="Polar residues" evidence="22">
    <location>
        <begin position="526"/>
        <end position="548"/>
    </location>
</feature>
<dbReference type="CDD" id="cd14072">
    <property type="entry name" value="STKc_MARK"/>
    <property type="match status" value="1"/>
</dbReference>
<dbReference type="FunFam" id="1.10.8.10:FF:000005">
    <property type="entry name" value="Non-specific serine/threonine protein kinase"/>
    <property type="match status" value="1"/>
</dbReference>
<accession>A0A8C7SUB5</accession>
<evidence type="ECO:0000256" key="17">
    <source>
        <dbReference type="ARBA" id="ARBA00048679"/>
    </source>
</evidence>
<evidence type="ECO:0000259" key="24">
    <source>
        <dbReference type="PROSITE" id="PS50030"/>
    </source>
</evidence>
<evidence type="ECO:0000256" key="16">
    <source>
        <dbReference type="ARBA" id="ARBA00047899"/>
    </source>
</evidence>
<evidence type="ECO:0000256" key="19">
    <source>
        <dbReference type="ARBA" id="ARBA00063680"/>
    </source>
</evidence>
<evidence type="ECO:0000256" key="15">
    <source>
        <dbReference type="ARBA" id="ARBA00023273"/>
    </source>
</evidence>
<dbReference type="FunFam" id="3.30.310.80:FF:000001">
    <property type="entry name" value="Non-specific serine/threonine protein kinase"/>
    <property type="match status" value="1"/>
</dbReference>
<dbReference type="PROSITE" id="PS50032">
    <property type="entry name" value="KA1"/>
    <property type="match status" value="1"/>
</dbReference>
<reference evidence="26" key="2">
    <citation type="submission" date="2025-08" db="UniProtKB">
        <authorList>
            <consortium name="Ensembl"/>
        </authorList>
    </citation>
    <scope>IDENTIFICATION</scope>
</reference>
<dbReference type="Proteomes" id="UP000694395">
    <property type="component" value="Chromosome 25"/>
</dbReference>
<reference evidence="26" key="1">
    <citation type="submission" date="2020-07" db="EMBL/GenBank/DDBJ databases">
        <title>A long reads based de novo assembly of the rainbow trout Arlee double haploid line genome.</title>
        <authorList>
            <person name="Gao G."/>
            <person name="Palti Y."/>
        </authorList>
    </citation>
    <scope>NUCLEOTIDE SEQUENCE [LARGE SCALE GENOMIC DNA]</scope>
</reference>
<keyword evidence="12" id="KW-0418">Kinase</keyword>
<feature type="compositionally biased region" description="Low complexity" evidence="22">
    <location>
        <begin position="375"/>
        <end position="388"/>
    </location>
</feature>
<evidence type="ECO:0000256" key="13">
    <source>
        <dbReference type="ARBA" id="ARBA00022840"/>
    </source>
</evidence>
<dbReference type="CDD" id="cd14407">
    <property type="entry name" value="UBA_MARK3_4"/>
    <property type="match status" value="1"/>
</dbReference>
<dbReference type="Pfam" id="PF00069">
    <property type="entry name" value="Pkinase"/>
    <property type="match status" value="1"/>
</dbReference>
<feature type="region of interest" description="Disordered" evidence="22">
    <location>
        <begin position="526"/>
        <end position="607"/>
    </location>
</feature>
<evidence type="ECO:0000259" key="23">
    <source>
        <dbReference type="PROSITE" id="PS50011"/>
    </source>
</evidence>
<keyword evidence="8" id="KW-0723">Serine/threonine-protein kinase</keyword>
<dbReference type="GO" id="GO:0005737">
    <property type="term" value="C:cytoplasm"/>
    <property type="evidence" value="ECO:0007669"/>
    <property type="project" value="UniProtKB-SubCell"/>
</dbReference>
<evidence type="ECO:0000313" key="27">
    <source>
        <dbReference type="Proteomes" id="UP000694395"/>
    </source>
</evidence>
<keyword evidence="11 21" id="KW-0547">Nucleotide-binding</keyword>
<dbReference type="PROSITE" id="PS50030">
    <property type="entry name" value="UBA"/>
    <property type="match status" value="1"/>
</dbReference>
<comment type="catalytic activity">
    <reaction evidence="16">
        <text>L-threonyl-[protein] + ATP = O-phospho-L-threonyl-[protein] + ADP + H(+)</text>
        <dbReference type="Rhea" id="RHEA:46608"/>
        <dbReference type="Rhea" id="RHEA-COMP:11060"/>
        <dbReference type="Rhea" id="RHEA-COMP:11605"/>
        <dbReference type="ChEBI" id="CHEBI:15378"/>
        <dbReference type="ChEBI" id="CHEBI:30013"/>
        <dbReference type="ChEBI" id="CHEBI:30616"/>
        <dbReference type="ChEBI" id="CHEBI:61977"/>
        <dbReference type="ChEBI" id="CHEBI:456216"/>
        <dbReference type="EC" id="2.7.11.1"/>
    </reaction>
</comment>
<comment type="catalytic activity">
    <reaction evidence="17">
        <text>L-seryl-[protein] + ATP = O-phospho-L-seryl-[protein] + ADP + H(+)</text>
        <dbReference type="Rhea" id="RHEA:17989"/>
        <dbReference type="Rhea" id="RHEA-COMP:9863"/>
        <dbReference type="Rhea" id="RHEA-COMP:11604"/>
        <dbReference type="ChEBI" id="CHEBI:15378"/>
        <dbReference type="ChEBI" id="CHEBI:29999"/>
        <dbReference type="ChEBI" id="CHEBI:30616"/>
        <dbReference type="ChEBI" id="CHEBI:83421"/>
        <dbReference type="ChEBI" id="CHEBI:456216"/>
        <dbReference type="EC" id="2.7.11.1"/>
    </reaction>
</comment>
<evidence type="ECO:0000256" key="9">
    <source>
        <dbReference type="ARBA" id="ARBA00022553"/>
    </source>
</evidence>
<evidence type="ECO:0000256" key="4">
    <source>
        <dbReference type="ARBA" id="ARBA00006234"/>
    </source>
</evidence>
<evidence type="ECO:0000259" key="25">
    <source>
        <dbReference type="PROSITE" id="PS50032"/>
    </source>
</evidence>
<dbReference type="PANTHER" id="PTHR24346:SF98">
    <property type="entry name" value="NON-SPECIFIC SERINE_THREONINE PROTEIN KINASE"/>
    <property type="match status" value="1"/>
</dbReference>
<comment type="similarity">
    <text evidence="4">Belongs to the protein kinase superfamily. CAMK Ser/Thr protein kinase family. SNF1 subfamily.</text>
</comment>
<dbReference type="GO" id="GO:0005524">
    <property type="term" value="F:ATP binding"/>
    <property type="evidence" value="ECO:0007669"/>
    <property type="project" value="UniProtKB-UniRule"/>
</dbReference>
<dbReference type="InterPro" id="IPR008271">
    <property type="entry name" value="Ser/Thr_kinase_AS"/>
</dbReference>
<keyword evidence="15" id="KW-0966">Cell projection</keyword>
<keyword evidence="9" id="KW-0597">Phosphoprotein</keyword>
<dbReference type="GO" id="GO:0035556">
    <property type="term" value="P:intracellular signal transduction"/>
    <property type="evidence" value="ECO:0007669"/>
    <property type="project" value="TreeGrafter"/>
</dbReference>
<feature type="domain" description="Protein kinase" evidence="23">
    <location>
        <begin position="53"/>
        <end position="311"/>
    </location>
</feature>
<evidence type="ECO:0000256" key="5">
    <source>
        <dbReference type="ARBA" id="ARBA00012513"/>
    </source>
</evidence>
<dbReference type="SMART" id="SM00165">
    <property type="entry name" value="UBA"/>
    <property type="match status" value="1"/>
</dbReference>
<feature type="compositionally biased region" description="Polar residues" evidence="22">
    <location>
        <begin position="584"/>
        <end position="607"/>
    </location>
</feature>
<comment type="function">
    <text evidence="18">Serine/threonine-protein kinase. Involved in the specific phosphorylation of microtubule-associated proteins for MAP2 and MAP4. Phosphorylates the microtubule-associated protein MAPT/TAU. Phosphorylates CDC25C on 'Ser-216'. Regulates localization and activity of some histone deacetylases by mediating phosphorylation of HDAC7, promoting subsequent interaction between HDAC7 and 14-3-3 and export from the nucleus. Regulates localization and activity of MITF by mediating its phosphorylation, promoting subsequent interaction between MITF and 14-3-3 and retention in the cytosol. Negatively regulates the Hippo signaling pathway and antagonizes the phosphorylation of LATS1. Cooperates with DLG5 to inhibit the kinase activity of STK3/MST2 toward LATS1. Phosphorylates PKP2 and KSR1.</text>
</comment>
<reference evidence="26" key="3">
    <citation type="submission" date="2025-09" db="UniProtKB">
        <authorList>
            <consortium name="Ensembl"/>
        </authorList>
    </citation>
    <scope>IDENTIFICATION</scope>
</reference>
<feature type="domain" description="KA1" evidence="25">
    <location>
        <begin position="702"/>
        <end position="751"/>
    </location>
</feature>
<keyword evidence="10" id="KW-0808">Transferase</keyword>
<dbReference type="PANTHER" id="PTHR24346">
    <property type="entry name" value="MAP/MICROTUBULE AFFINITY-REGULATING KINASE"/>
    <property type="match status" value="1"/>
</dbReference>
<feature type="region of interest" description="Disordered" evidence="22">
    <location>
        <begin position="630"/>
        <end position="656"/>
    </location>
</feature>
<evidence type="ECO:0000256" key="21">
    <source>
        <dbReference type="PROSITE-ProRule" id="PRU10141"/>
    </source>
</evidence>
<dbReference type="GO" id="GO:0005886">
    <property type="term" value="C:plasma membrane"/>
    <property type="evidence" value="ECO:0007669"/>
    <property type="project" value="UniProtKB-SubCell"/>
</dbReference>
<name>A0A8C7SUB5_ONCMY</name>
<dbReference type="FunFam" id="1.10.510.10:FF:001032">
    <property type="entry name" value="KP78b, isoform A"/>
    <property type="match status" value="1"/>
</dbReference>
<keyword evidence="13 21" id="KW-0067">ATP-binding</keyword>
<evidence type="ECO:0000256" key="7">
    <source>
        <dbReference type="ARBA" id="ARBA00022490"/>
    </source>
</evidence>
<evidence type="ECO:0000256" key="3">
    <source>
        <dbReference type="ARBA" id="ARBA00004496"/>
    </source>
</evidence>
<feature type="region of interest" description="Disordered" evidence="22">
    <location>
        <begin position="1"/>
        <end position="49"/>
    </location>
</feature>
<dbReference type="InterPro" id="IPR049508">
    <property type="entry name" value="MARK1-4_cat"/>
</dbReference>
<keyword evidence="14" id="KW-0472">Membrane</keyword>
<dbReference type="GO" id="GO:0000226">
    <property type="term" value="P:microtubule cytoskeleton organization"/>
    <property type="evidence" value="ECO:0007669"/>
    <property type="project" value="TreeGrafter"/>
</dbReference>
<dbReference type="Gene3D" id="1.10.8.10">
    <property type="entry name" value="DNA helicase RuvA subunit, C-terminal domain"/>
    <property type="match status" value="1"/>
</dbReference>
<dbReference type="SUPFAM" id="SSF56112">
    <property type="entry name" value="Protein kinase-like (PK-like)"/>
    <property type="match status" value="1"/>
</dbReference>
<dbReference type="PROSITE" id="PS00108">
    <property type="entry name" value="PROTEIN_KINASE_ST"/>
    <property type="match status" value="1"/>
</dbReference>
<dbReference type="InterPro" id="IPR011009">
    <property type="entry name" value="Kinase-like_dom_sf"/>
</dbReference>
<evidence type="ECO:0000256" key="22">
    <source>
        <dbReference type="SAM" id="MobiDB-lite"/>
    </source>
</evidence>
<feature type="domain" description="UBA" evidence="24">
    <location>
        <begin position="330"/>
        <end position="369"/>
    </location>
</feature>
<feature type="compositionally biased region" description="Polar residues" evidence="22">
    <location>
        <begin position="489"/>
        <end position="502"/>
    </location>
</feature>
<evidence type="ECO:0000256" key="8">
    <source>
        <dbReference type="ARBA" id="ARBA00022527"/>
    </source>
</evidence>